<evidence type="ECO:0000313" key="2">
    <source>
        <dbReference type="Proteomes" id="UP000183832"/>
    </source>
</evidence>
<keyword evidence="2" id="KW-1185">Reference proteome</keyword>
<sequence length="85" mass="10103">MHHTKMKCILELLWNVHQNKSPNSDILFLKTKKEFLGTLFENNFMFMMYLLNMEVESAKALNGMSDIMQLNITKLKIQKLIEQRI</sequence>
<organism evidence="1 2">
    <name type="scientific">Clunio marinus</name>
    <dbReference type="NCBI Taxonomy" id="568069"/>
    <lineage>
        <taxon>Eukaryota</taxon>
        <taxon>Metazoa</taxon>
        <taxon>Ecdysozoa</taxon>
        <taxon>Arthropoda</taxon>
        <taxon>Hexapoda</taxon>
        <taxon>Insecta</taxon>
        <taxon>Pterygota</taxon>
        <taxon>Neoptera</taxon>
        <taxon>Endopterygota</taxon>
        <taxon>Diptera</taxon>
        <taxon>Nematocera</taxon>
        <taxon>Chironomoidea</taxon>
        <taxon>Chironomidae</taxon>
        <taxon>Clunio</taxon>
    </lineage>
</organism>
<name>A0A1J1I355_9DIPT</name>
<accession>A0A1J1I355</accession>
<protein>
    <submittedName>
        <fullName evidence="1">CLUMA_CG008127, isoform A</fullName>
    </submittedName>
</protein>
<dbReference type="EMBL" id="CVRI01000039">
    <property type="protein sequence ID" value="CRK94627.1"/>
    <property type="molecule type" value="Genomic_DNA"/>
</dbReference>
<dbReference type="AlphaFoldDB" id="A0A1J1I355"/>
<reference evidence="1 2" key="1">
    <citation type="submission" date="2015-04" db="EMBL/GenBank/DDBJ databases">
        <authorList>
            <person name="Syromyatnikov M.Y."/>
            <person name="Popov V.N."/>
        </authorList>
    </citation>
    <scope>NUCLEOTIDE SEQUENCE [LARGE SCALE GENOMIC DNA]</scope>
</reference>
<dbReference type="Proteomes" id="UP000183832">
    <property type="component" value="Unassembled WGS sequence"/>
</dbReference>
<gene>
    <name evidence="1" type="ORF">CLUMA_CG008127</name>
</gene>
<proteinExistence type="predicted"/>
<evidence type="ECO:0000313" key="1">
    <source>
        <dbReference type="EMBL" id="CRK94627.1"/>
    </source>
</evidence>